<reference evidence="1" key="1">
    <citation type="journal article" date="2019" name="Sci. Rep.">
        <title>Draft genome of Tanacetum cinerariifolium, the natural source of mosquito coil.</title>
        <authorList>
            <person name="Yamashiro T."/>
            <person name="Shiraishi A."/>
            <person name="Satake H."/>
            <person name="Nakayama K."/>
        </authorList>
    </citation>
    <scope>NUCLEOTIDE SEQUENCE</scope>
</reference>
<evidence type="ECO:0000313" key="1">
    <source>
        <dbReference type="EMBL" id="GEU74830.1"/>
    </source>
</evidence>
<dbReference type="AlphaFoldDB" id="A0A6L2MM78"/>
<accession>A0A6L2MM78</accession>
<name>A0A6L2MM78_TANCI</name>
<sequence>MDKKAVAPTVTIKAKINVVKEICEALTATQVEIFEKICEELDEHPFRNKMFSRIEAKLSVKLNDVIDIFDKTCKGSLVLEDNDAVKICLLLWILKVITATHRHVRKQPTEKIPRALAWELTLPFTWSRCKHVQSKVVSEQLKFEKDDISETKRKRGSSQPSNQDLTYDQLMAIVTKMEGIIATLT</sequence>
<dbReference type="EMBL" id="BKCJ010006959">
    <property type="protein sequence ID" value="GEU74830.1"/>
    <property type="molecule type" value="Genomic_DNA"/>
</dbReference>
<protein>
    <submittedName>
        <fullName evidence="1">Uncharacterized protein</fullName>
    </submittedName>
</protein>
<proteinExistence type="predicted"/>
<organism evidence="1">
    <name type="scientific">Tanacetum cinerariifolium</name>
    <name type="common">Dalmatian daisy</name>
    <name type="synonym">Chrysanthemum cinerariifolium</name>
    <dbReference type="NCBI Taxonomy" id="118510"/>
    <lineage>
        <taxon>Eukaryota</taxon>
        <taxon>Viridiplantae</taxon>
        <taxon>Streptophyta</taxon>
        <taxon>Embryophyta</taxon>
        <taxon>Tracheophyta</taxon>
        <taxon>Spermatophyta</taxon>
        <taxon>Magnoliopsida</taxon>
        <taxon>eudicotyledons</taxon>
        <taxon>Gunneridae</taxon>
        <taxon>Pentapetalae</taxon>
        <taxon>asterids</taxon>
        <taxon>campanulids</taxon>
        <taxon>Asterales</taxon>
        <taxon>Asteraceae</taxon>
        <taxon>Asteroideae</taxon>
        <taxon>Anthemideae</taxon>
        <taxon>Anthemidinae</taxon>
        <taxon>Tanacetum</taxon>
    </lineage>
</organism>
<gene>
    <name evidence="1" type="ORF">Tci_046808</name>
</gene>
<comment type="caution">
    <text evidence="1">The sequence shown here is derived from an EMBL/GenBank/DDBJ whole genome shotgun (WGS) entry which is preliminary data.</text>
</comment>